<gene>
    <name evidence="1" type="ORF">FF125_09710</name>
</gene>
<protein>
    <recommendedName>
        <fullName evidence="3">DUF3240 domain-containing protein</fullName>
    </recommendedName>
</protein>
<name>A0A5B7TU92_9FLAO</name>
<evidence type="ECO:0008006" key="3">
    <source>
        <dbReference type="Google" id="ProtNLM"/>
    </source>
</evidence>
<dbReference type="AlphaFoldDB" id="A0A5B7TU92"/>
<dbReference type="EMBL" id="CP040749">
    <property type="protein sequence ID" value="QCX38696.1"/>
    <property type="molecule type" value="Genomic_DNA"/>
</dbReference>
<organism evidence="1 2">
    <name type="scientific">Aureibaculum algae</name>
    <dbReference type="NCBI Taxonomy" id="2584122"/>
    <lineage>
        <taxon>Bacteria</taxon>
        <taxon>Pseudomonadati</taxon>
        <taxon>Bacteroidota</taxon>
        <taxon>Flavobacteriia</taxon>
        <taxon>Flavobacteriales</taxon>
        <taxon>Flavobacteriaceae</taxon>
        <taxon>Aureibaculum</taxon>
    </lineage>
</organism>
<dbReference type="InterPro" id="IPR015867">
    <property type="entry name" value="N-reg_PII/ATP_PRibTrfase_C"/>
</dbReference>
<dbReference type="RefSeq" id="WP_138949588.1">
    <property type="nucleotide sequence ID" value="NZ_CP040749.1"/>
</dbReference>
<evidence type="ECO:0000313" key="1">
    <source>
        <dbReference type="EMBL" id="QCX38696.1"/>
    </source>
</evidence>
<keyword evidence="2" id="KW-1185">Reference proteome</keyword>
<dbReference type="SUPFAM" id="SSF54913">
    <property type="entry name" value="GlnB-like"/>
    <property type="match status" value="1"/>
</dbReference>
<dbReference type="Proteomes" id="UP000306229">
    <property type="component" value="Chromosome"/>
</dbReference>
<proteinExistence type="predicted"/>
<dbReference type="KEGG" id="fbe:FF125_09710"/>
<dbReference type="Gene3D" id="3.30.70.120">
    <property type="match status" value="1"/>
</dbReference>
<accession>A0A5B7TU92</accession>
<reference evidence="1 2" key="1">
    <citation type="submission" date="2019-05" db="EMBL/GenBank/DDBJ databases">
        <title>Algicella ahnfeltiae gen. nov., sp. nov., a novel marine bacterium of the family Flavobacteriaceae isolated from a red alga.</title>
        <authorList>
            <person name="Nedashkovskaya O.I."/>
            <person name="Kukhlevskiy A.D."/>
            <person name="Kim S.-G."/>
            <person name="Zhukova N.V."/>
            <person name="Mikhailov V.V."/>
        </authorList>
    </citation>
    <scope>NUCLEOTIDE SEQUENCE [LARGE SCALE GENOMIC DNA]</scope>
    <source>
        <strain evidence="1 2">10Alg115</strain>
    </source>
</reference>
<sequence length="101" mass="11647">MKLLIITAVSAFEKEIKSILRKAEVKVFSYQEVKGFRDNSEESVGSNWFAGETNERESLLFYAFVKKENVDHVFSLVEKFNNGQETLSKVHLVVMDIERSI</sequence>
<dbReference type="InterPro" id="IPR011322">
    <property type="entry name" value="N-reg_PII-like_a/b"/>
</dbReference>
<evidence type="ECO:0000313" key="2">
    <source>
        <dbReference type="Proteomes" id="UP000306229"/>
    </source>
</evidence>
<dbReference type="OrthoDB" id="1524637at2"/>